<dbReference type="Proteomes" id="UP000023541">
    <property type="component" value="Unassembled WGS sequence"/>
</dbReference>
<organism evidence="3 4">
    <name type="scientific">Aquimarina atlantica</name>
    <dbReference type="NCBI Taxonomy" id="1317122"/>
    <lineage>
        <taxon>Bacteria</taxon>
        <taxon>Pseudomonadati</taxon>
        <taxon>Bacteroidota</taxon>
        <taxon>Flavobacteriia</taxon>
        <taxon>Flavobacteriales</taxon>
        <taxon>Flavobacteriaceae</taxon>
        <taxon>Aquimarina</taxon>
    </lineage>
</organism>
<proteinExistence type="predicted"/>
<dbReference type="InterPro" id="IPR041173">
    <property type="entry name" value="LodA_C"/>
</dbReference>
<feature type="domain" description="L-Lysine epsilon oxidase N-terminal" evidence="1">
    <location>
        <begin position="30"/>
        <end position="279"/>
    </location>
</feature>
<dbReference type="InterPro" id="IPR041168">
    <property type="entry name" value="LodA_N"/>
</dbReference>
<evidence type="ECO:0000259" key="1">
    <source>
        <dbReference type="Pfam" id="PF17990"/>
    </source>
</evidence>
<dbReference type="EMBL" id="AQRA01000001">
    <property type="protein sequence ID" value="EZH75975.1"/>
    <property type="molecule type" value="Genomic_DNA"/>
</dbReference>
<feature type="domain" description="L-lysine epsilon oxidase C-terminal" evidence="2">
    <location>
        <begin position="424"/>
        <end position="616"/>
    </location>
</feature>
<evidence type="ECO:0000313" key="3">
    <source>
        <dbReference type="EMBL" id="EZH75975.1"/>
    </source>
</evidence>
<evidence type="ECO:0000313" key="4">
    <source>
        <dbReference type="Proteomes" id="UP000023541"/>
    </source>
</evidence>
<dbReference type="AlphaFoldDB" id="A0A023C131"/>
<protein>
    <recommendedName>
        <fullName evidence="5">L-lysine 6-oxidase</fullName>
    </recommendedName>
</protein>
<evidence type="ECO:0008006" key="5">
    <source>
        <dbReference type="Google" id="ProtNLM"/>
    </source>
</evidence>
<comment type="caution">
    <text evidence="3">The sequence shown here is derived from an EMBL/GenBank/DDBJ whole genome shotgun (WGS) entry which is preliminary data.</text>
</comment>
<accession>A0A023C131</accession>
<gene>
    <name evidence="3" type="ORF">ATO12_04075</name>
</gene>
<dbReference type="Pfam" id="PF18417">
    <property type="entry name" value="LodA_C"/>
    <property type="match status" value="1"/>
</dbReference>
<name>A0A023C131_9FLAO</name>
<dbReference type="STRING" id="1317122.ATO12_04075"/>
<dbReference type="eggNOG" id="ENOG502Z8IE">
    <property type="taxonomic scope" value="Bacteria"/>
</dbReference>
<reference evidence="3 4" key="1">
    <citation type="submission" date="2014-04" db="EMBL/GenBank/DDBJ databases">
        <title>Aquimarina sp. 22II-S11-z7 Genome Sequencing.</title>
        <authorList>
            <person name="Lai Q."/>
        </authorList>
    </citation>
    <scope>NUCLEOTIDE SEQUENCE [LARGE SCALE GENOMIC DNA]</scope>
    <source>
        <strain evidence="3 4">22II-S11-z7</strain>
    </source>
</reference>
<sequence length="718" mass="81755">MYNAIGFLLTLRKLKTNKMSTRKLPKFRIYPSIGIARLGNGPATKDQVIFSPEIPWANLFDTDQHYLTEEGALKKQAQRFYIYECDDNGVPVKQIDAGDYDIEWTVEVANKKPFWYDFNNSLDLSVLSENQNLSPNFVKNKLAPGIGAKRRNPNVLNQSMRVEGGYDYRKELVNHPGKTKVNATDQREVIRGKFPSDNGGISKLAASMNTSSKSVDLGTIEYDAGTLIFYGADGISASLNPSDLNNDFADNSNWYDDICDGRVTASIVSKKNGDTYHLDDALSSAWIATAPPDYAPQIQPISTMFDLIAGAANESYTPELSLVFPIFYRLYRMQWVNLGDFLSPSFKETIDKLMADGKFKYLYKKEPKKEADAVRKQIFDLFRDPSYHYNNEPIIPSKDKTDVVNRGSGTDELKLPYYPGDAIDYPGSPAQWFAIPPMLYEQLENWKDGKFETPPDFDFQTIDEMGSFYQNQFLEATKDESKKPLLMTRAVLETLYGGGFHPGVELTWPMRHNLIYAENSMTYQWITEGAFKYGFYGLREVRLNAATSKEQNDIFYNDFGFQMNSEDIRESMNPKSEKNWLWKLTPGDLTKWMGIPWQSDAGSCQAVFVEKQYPIPSWWAANLPVHVFPQESYQKLLDPNILEDTKRNIYANRLAWLHTADTGFIGYHAEGGYLNGLINMVYQWDKIGIVTGRKLDIDIEGLPKTVYVSYSGKEADKK</sequence>
<keyword evidence="4" id="KW-1185">Reference proteome</keyword>
<evidence type="ECO:0000259" key="2">
    <source>
        <dbReference type="Pfam" id="PF18417"/>
    </source>
</evidence>
<dbReference type="Pfam" id="PF17990">
    <property type="entry name" value="LodA_N"/>
    <property type="match status" value="1"/>
</dbReference>